<dbReference type="AlphaFoldDB" id="M4BGU9"/>
<reference evidence="2" key="2">
    <citation type="journal article" date="2014" name="PLoS Pathog.">
        <title>Expression profiling during arabidopsis/downy mildew interaction reveals a highly-expressed effector that attenuates responses to salicylic acid.</title>
        <authorList>
            <person name="Asai S."/>
            <person name="Rallapalli G."/>
            <person name="Piquerez S.J.M."/>
            <person name="Caillaud M.C."/>
            <person name="Furzer O.J."/>
            <person name="Ishaque N."/>
            <person name="Wirthmueller L."/>
            <person name="Fabro G."/>
            <person name="Shirasu K."/>
            <person name="Jones J.D.G."/>
        </authorList>
    </citation>
    <scope>NUCLEOTIDE SEQUENCE</scope>
    <source>
        <strain evidence="2">Emoy2</strain>
    </source>
</reference>
<dbReference type="EnsemblProtists" id="HpaT805624">
    <property type="protein sequence ID" value="HpaP805624"/>
    <property type="gene ID" value="HpaG805624"/>
</dbReference>
<keyword evidence="4" id="KW-1185">Reference proteome</keyword>
<dbReference type="eggNOG" id="ENOG502RAXT">
    <property type="taxonomic scope" value="Eukaryota"/>
</dbReference>
<organism evidence="3 4">
    <name type="scientific">Hyaloperonospora arabidopsidis (strain Emoy2)</name>
    <name type="common">Downy mildew agent</name>
    <name type="synonym">Peronospora arabidopsidis</name>
    <dbReference type="NCBI Taxonomy" id="559515"/>
    <lineage>
        <taxon>Eukaryota</taxon>
        <taxon>Sar</taxon>
        <taxon>Stramenopiles</taxon>
        <taxon>Oomycota</taxon>
        <taxon>Peronosporomycetes</taxon>
        <taxon>Peronosporales</taxon>
        <taxon>Peronosporaceae</taxon>
        <taxon>Hyaloperonospora</taxon>
    </lineage>
</organism>
<evidence type="ECO:0000313" key="3">
    <source>
        <dbReference type="EnsemblProtists" id="HpaP805624"/>
    </source>
</evidence>
<reference evidence="3" key="3">
    <citation type="submission" date="2015-06" db="UniProtKB">
        <authorList>
            <consortium name="EnsemblProtists"/>
        </authorList>
    </citation>
    <scope>IDENTIFICATION</scope>
    <source>
        <strain evidence="3">Emoy2</strain>
    </source>
</reference>
<protein>
    <submittedName>
        <fullName evidence="2">RxLR effector candidate protein</fullName>
    </submittedName>
</protein>
<proteinExistence type="evidence at transcript level"/>
<dbReference type="InParanoid" id="M4BGU9"/>
<dbReference type="HOGENOM" id="CLU_1167782_0_0_1"/>
<evidence type="ECO:0000313" key="4">
    <source>
        <dbReference type="Proteomes" id="UP000011713"/>
    </source>
</evidence>
<gene>
    <name evidence="2" type="primary">HaRxLL472</name>
</gene>
<reference evidence="4" key="1">
    <citation type="journal article" date="2010" name="Science">
        <title>Signatures of adaptation to obligate biotrophy in the Hyaloperonospora arabidopsidis genome.</title>
        <authorList>
            <person name="Baxter L."/>
            <person name="Tripathy S."/>
            <person name="Ishaque N."/>
            <person name="Boot N."/>
            <person name="Cabral A."/>
            <person name="Kemen E."/>
            <person name="Thines M."/>
            <person name="Ah-Fong A."/>
            <person name="Anderson R."/>
            <person name="Badejoko W."/>
            <person name="Bittner-Eddy P."/>
            <person name="Boore J.L."/>
            <person name="Chibucos M.C."/>
            <person name="Coates M."/>
            <person name="Dehal P."/>
            <person name="Delehaunty K."/>
            <person name="Dong S."/>
            <person name="Downton P."/>
            <person name="Dumas B."/>
            <person name="Fabro G."/>
            <person name="Fronick C."/>
            <person name="Fuerstenberg S.I."/>
            <person name="Fulton L."/>
            <person name="Gaulin E."/>
            <person name="Govers F."/>
            <person name="Hughes L."/>
            <person name="Humphray S."/>
            <person name="Jiang R.H."/>
            <person name="Judelson H."/>
            <person name="Kamoun S."/>
            <person name="Kyung K."/>
            <person name="Meijer H."/>
            <person name="Minx P."/>
            <person name="Morris P."/>
            <person name="Nelson J."/>
            <person name="Phuntumart V."/>
            <person name="Qutob D."/>
            <person name="Rehmany A."/>
            <person name="Rougon-Cardoso A."/>
            <person name="Ryden P."/>
            <person name="Torto-Alalibo T."/>
            <person name="Studholme D."/>
            <person name="Wang Y."/>
            <person name="Win J."/>
            <person name="Wood J."/>
            <person name="Clifton S.W."/>
            <person name="Rogers J."/>
            <person name="Van den Ackerveken G."/>
            <person name="Jones J.D."/>
            <person name="McDowell J.M."/>
            <person name="Beynon J."/>
            <person name="Tyler B.M."/>
        </authorList>
    </citation>
    <scope>NUCLEOTIDE SEQUENCE [LARGE SCALE GENOMIC DNA]</scope>
    <source>
        <strain evidence="4">Emoy2</strain>
    </source>
</reference>
<sequence>MSMASFLCTRHKVTLKIILKRELIDCAPSQEVPMLSIHRSRRFGGGFEIELGEGVHPVWMLPVSGKDVRNLRFGLVYGPRRKRIRLCAPNVATHDRWAMLLEVAVAKAATERPTFPLWPYPGPSPSFSALEASCFSDDFGFSDNDGTDVIKGGDCRYRLLHVTQRTPSSSSSSSSSNSRRFVDPLSPPRDERQDVSAYETKSHTCTQIRRVNLACQPSQDSFKSHFRPERGFKNRWRG</sequence>
<feature type="region of interest" description="Disordered" evidence="1">
    <location>
        <begin position="166"/>
        <end position="201"/>
    </location>
</feature>
<evidence type="ECO:0000256" key="1">
    <source>
        <dbReference type="SAM" id="MobiDB-lite"/>
    </source>
</evidence>
<dbReference type="VEuPathDB" id="FungiDB:HpaG805624"/>
<name>M4BGU9_HYAAE</name>
<dbReference type="EMBL" id="JH598246">
    <property type="status" value="NOT_ANNOTATED_CDS"/>
    <property type="molecule type" value="Genomic_DNA"/>
</dbReference>
<dbReference type="EMBL" id="AB922554">
    <property type="protein sequence ID" value="BAP69130.1"/>
    <property type="molecule type" value="mRNA"/>
</dbReference>
<feature type="compositionally biased region" description="Low complexity" evidence="1">
    <location>
        <begin position="168"/>
        <end position="178"/>
    </location>
</feature>
<accession>M4BGU9</accession>
<evidence type="ECO:0000313" key="2">
    <source>
        <dbReference type="EMBL" id="BAP69130.1"/>
    </source>
</evidence>
<dbReference type="Proteomes" id="UP000011713">
    <property type="component" value="Unassembled WGS sequence"/>
</dbReference>